<dbReference type="Pfam" id="PF00989">
    <property type="entry name" value="PAS"/>
    <property type="match status" value="1"/>
</dbReference>
<keyword evidence="5" id="KW-0597">Phosphoprotein</keyword>
<gene>
    <name evidence="17" type="ORF">MNBD_DELTA03-1268</name>
</gene>
<keyword evidence="8" id="KW-0547">Nucleotide-binding</keyword>
<keyword evidence="4" id="KW-1003">Cell membrane</keyword>
<dbReference type="CDD" id="cd00130">
    <property type="entry name" value="PAS"/>
    <property type="match status" value="1"/>
</dbReference>
<feature type="transmembrane region" description="Helical" evidence="14">
    <location>
        <begin position="100"/>
        <end position="123"/>
    </location>
</feature>
<name>A0A3B0V9I2_9ZZZZ</name>
<dbReference type="Pfam" id="PF00512">
    <property type="entry name" value="HisKA"/>
    <property type="match status" value="1"/>
</dbReference>
<dbReference type="GO" id="GO:0006355">
    <property type="term" value="P:regulation of DNA-templated transcription"/>
    <property type="evidence" value="ECO:0007669"/>
    <property type="project" value="InterPro"/>
</dbReference>
<reference evidence="17" key="1">
    <citation type="submission" date="2018-06" db="EMBL/GenBank/DDBJ databases">
        <authorList>
            <person name="Zhirakovskaya E."/>
        </authorList>
    </citation>
    <scope>NUCLEOTIDE SEQUENCE</scope>
</reference>
<evidence type="ECO:0000256" key="13">
    <source>
        <dbReference type="ARBA" id="ARBA00023136"/>
    </source>
</evidence>
<dbReference type="PANTHER" id="PTHR45528">
    <property type="entry name" value="SENSOR HISTIDINE KINASE CPXA"/>
    <property type="match status" value="1"/>
</dbReference>
<dbReference type="CDD" id="cd06225">
    <property type="entry name" value="HAMP"/>
    <property type="match status" value="1"/>
</dbReference>
<keyword evidence="11 14" id="KW-1133">Transmembrane helix</keyword>
<dbReference type="SMART" id="SM00388">
    <property type="entry name" value="HisKA"/>
    <property type="match status" value="1"/>
</dbReference>
<evidence type="ECO:0000256" key="12">
    <source>
        <dbReference type="ARBA" id="ARBA00023012"/>
    </source>
</evidence>
<keyword evidence="7 14" id="KW-0812">Transmembrane</keyword>
<evidence type="ECO:0000256" key="6">
    <source>
        <dbReference type="ARBA" id="ARBA00022679"/>
    </source>
</evidence>
<evidence type="ECO:0000256" key="9">
    <source>
        <dbReference type="ARBA" id="ARBA00022777"/>
    </source>
</evidence>
<feature type="domain" description="PAS" evidence="15">
    <location>
        <begin position="393"/>
        <end position="448"/>
    </location>
</feature>
<accession>A0A3B0V9I2</accession>
<dbReference type="GO" id="GO:0005886">
    <property type="term" value="C:plasma membrane"/>
    <property type="evidence" value="ECO:0007669"/>
    <property type="project" value="UniProtKB-SubCell"/>
</dbReference>
<dbReference type="Gene3D" id="6.10.340.10">
    <property type="match status" value="1"/>
</dbReference>
<feature type="domain" description="HAMP" evidence="16">
    <location>
        <begin position="322"/>
        <end position="374"/>
    </location>
</feature>
<evidence type="ECO:0000259" key="15">
    <source>
        <dbReference type="PROSITE" id="PS50112"/>
    </source>
</evidence>
<feature type="non-terminal residue" evidence="17">
    <location>
        <position position="619"/>
    </location>
</feature>
<dbReference type="InterPro" id="IPR035965">
    <property type="entry name" value="PAS-like_dom_sf"/>
</dbReference>
<evidence type="ECO:0000256" key="1">
    <source>
        <dbReference type="ARBA" id="ARBA00000085"/>
    </source>
</evidence>
<evidence type="ECO:0000256" key="8">
    <source>
        <dbReference type="ARBA" id="ARBA00022741"/>
    </source>
</evidence>
<keyword evidence="9" id="KW-0418">Kinase</keyword>
<dbReference type="SUPFAM" id="SSF47384">
    <property type="entry name" value="Homodimeric domain of signal transducing histidine kinase"/>
    <property type="match status" value="1"/>
</dbReference>
<dbReference type="PROSITE" id="PS50885">
    <property type="entry name" value="HAMP"/>
    <property type="match status" value="1"/>
</dbReference>
<dbReference type="AlphaFoldDB" id="A0A3B0V9I2"/>
<dbReference type="CDD" id="cd00082">
    <property type="entry name" value="HisKA"/>
    <property type="match status" value="1"/>
</dbReference>
<dbReference type="PROSITE" id="PS50112">
    <property type="entry name" value="PAS"/>
    <property type="match status" value="1"/>
</dbReference>
<dbReference type="NCBIfam" id="TIGR00229">
    <property type="entry name" value="sensory_box"/>
    <property type="match status" value="1"/>
</dbReference>
<evidence type="ECO:0000259" key="16">
    <source>
        <dbReference type="PROSITE" id="PS50885"/>
    </source>
</evidence>
<dbReference type="EC" id="2.7.13.3" evidence="3"/>
<dbReference type="InterPro" id="IPR003660">
    <property type="entry name" value="HAMP_dom"/>
</dbReference>
<dbReference type="GO" id="GO:0000155">
    <property type="term" value="F:phosphorelay sensor kinase activity"/>
    <property type="evidence" value="ECO:0007669"/>
    <property type="project" value="InterPro"/>
</dbReference>
<protein>
    <recommendedName>
        <fullName evidence="3">histidine kinase</fullName>
        <ecNumber evidence="3">2.7.13.3</ecNumber>
    </recommendedName>
</protein>
<evidence type="ECO:0000256" key="14">
    <source>
        <dbReference type="SAM" id="Phobius"/>
    </source>
</evidence>
<dbReference type="InterPro" id="IPR000014">
    <property type="entry name" value="PAS"/>
</dbReference>
<feature type="transmembrane region" description="Helical" evidence="14">
    <location>
        <begin position="20"/>
        <end position="38"/>
    </location>
</feature>
<dbReference type="InterPro" id="IPR003661">
    <property type="entry name" value="HisK_dim/P_dom"/>
</dbReference>
<dbReference type="Pfam" id="PF00672">
    <property type="entry name" value="HAMP"/>
    <property type="match status" value="1"/>
</dbReference>
<dbReference type="EMBL" id="UOEX01000132">
    <property type="protein sequence ID" value="VAW35462.1"/>
    <property type="molecule type" value="Genomic_DNA"/>
</dbReference>
<dbReference type="PANTHER" id="PTHR45528:SF1">
    <property type="entry name" value="SENSOR HISTIDINE KINASE CPXA"/>
    <property type="match status" value="1"/>
</dbReference>
<evidence type="ECO:0000256" key="4">
    <source>
        <dbReference type="ARBA" id="ARBA00022475"/>
    </source>
</evidence>
<comment type="catalytic activity">
    <reaction evidence="1">
        <text>ATP + protein L-histidine = ADP + protein N-phospho-L-histidine.</text>
        <dbReference type="EC" id="2.7.13.3"/>
    </reaction>
</comment>
<keyword evidence="13 14" id="KW-0472">Membrane</keyword>
<evidence type="ECO:0000256" key="11">
    <source>
        <dbReference type="ARBA" id="ARBA00022989"/>
    </source>
</evidence>
<dbReference type="InterPro" id="IPR050398">
    <property type="entry name" value="HssS/ArlS-like"/>
</dbReference>
<evidence type="ECO:0000256" key="5">
    <source>
        <dbReference type="ARBA" id="ARBA00022553"/>
    </source>
</evidence>
<dbReference type="Gene3D" id="3.30.450.20">
    <property type="entry name" value="PAS domain"/>
    <property type="match status" value="1"/>
</dbReference>
<keyword evidence="12" id="KW-0902">Two-component regulatory system</keyword>
<dbReference type="SMART" id="SM00304">
    <property type="entry name" value="HAMP"/>
    <property type="match status" value="1"/>
</dbReference>
<evidence type="ECO:0000256" key="10">
    <source>
        <dbReference type="ARBA" id="ARBA00022840"/>
    </source>
</evidence>
<feature type="transmembrane region" description="Helical" evidence="14">
    <location>
        <begin position="58"/>
        <end position="80"/>
    </location>
</feature>
<evidence type="ECO:0000256" key="7">
    <source>
        <dbReference type="ARBA" id="ARBA00022692"/>
    </source>
</evidence>
<evidence type="ECO:0000313" key="17">
    <source>
        <dbReference type="EMBL" id="VAW35462.1"/>
    </source>
</evidence>
<feature type="transmembrane region" description="Helical" evidence="14">
    <location>
        <begin position="298"/>
        <end position="321"/>
    </location>
</feature>
<evidence type="ECO:0000256" key="3">
    <source>
        <dbReference type="ARBA" id="ARBA00012438"/>
    </source>
</evidence>
<dbReference type="InterPro" id="IPR013767">
    <property type="entry name" value="PAS_fold"/>
</dbReference>
<dbReference type="InterPro" id="IPR036097">
    <property type="entry name" value="HisK_dim/P_sf"/>
</dbReference>
<dbReference type="SUPFAM" id="SSF158472">
    <property type="entry name" value="HAMP domain-like"/>
    <property type="match status" value="1"/>
</dbReference>
<dbReference type="SUPFAM" id="SSF55785">
    <property type="entry name" value="PYP-like sensor domain (PAS domain)"/>
    <property type="match status" value="1"/>
</dbReference>
<dbReference type="Gene3D" id="1.10.287.130">
    <property type="match status" value="1"/>
</dbReference>
<proteinExistence type="predicted"/>
<sequence>MNSVIDQHTLALRRRRKRRLIRYVILVCLCLFIFFTYLESRVFQLGEVPFPVSGNVLVFALININVVLLLLMAFLVMRNLVELVFERRRRIIGTKLRTRLVVSFVSLSLVPTTLLFFVALQFVSTSMDYWFNINVDRSLSVSLNLAQEVYQDTARQVKRRAAETAVELAALGVKTPRCRQLLKRRLGQYGLSGLTVLALNGKPQLQVWDKKAGRPPIIVEGARHRGLKGGALTVTQTVAAGELVNGLASFKTAAGGSYTLAASLLIPKQRLQRLEIISKGIEGYRQLLLLKKPLKSSLLLMLLIVTLLIIFSAIWFGFYVAGGLTRPIDKLAAAIQRVAGGELDFVLEKDTEDEMGRLFDAFNRMTRDLLSSKRQVEEANKALKEINIETEQRRRYTEIILQNVTAGVISLDSNGRINMINHFAEELLKINHREVLNKHYKTILRLSHLSILENFFVELSQSGKSTIQRPLRITVNNEALSLLVNFTRLEDDEGRPLGVVIVFDNLTELEKIQRMAAWREVARRIAHEVKNPLTPIQLSAQRLRKRYMERLGDEAEVFDQCTRTIIKQVDELKHLVSEFSNFARMPAVKKALNDVVALVRDVLVLYEVAHLEINFKLTA</sequence>
<keyword evidence="10" id="KW-0067">ATP-binding</keyword>
<evidence type="ECO:0000256" key="2">
    <source>
        <dbReference type="ARBA" id="ARBA00004651"/>
    </source>
</evidence>
<keyword evidence="6 17" id="KW-0808">Transferase</keyword>
<organism evidence="17">
    <name type="scientific">hydrothermal vent metagenome</name>
    <dbReference type="NCBI Taxonomy" id="652676"/>
    <lineage>
        <taxon>unclassified sequences</taxon>
        <taxon>metagenomes</taxon>
        <taxon>ecological metagenomes</taxon>
    </lineage>
</organism>
<dbReference type="GO" id="GO:0005524">
    <property type="term" value="F:ATP binding"/>
    <property type="evidence" value="ECO:0007669"/>
    <property type="project" value="UniProtKB-KW"/>
</dbReference>
<comment type="subcellular location">
    <subcellularLocation>
        <location evidence="2">Cell membrane</location>
        <topology evidence="2">Multi-pass membrane protein</topology>
    </subcellularLocation>
</comment>